<dbReference type="Proteomes" id="UP000187185">
    <property type="component" value="Chromosome"/>
</dbReference>
<evidence type="ECO:0000313" key="4">
    <source>
        <dbReference type="Proteomes" id="UP000187185"/>
    </source>
</evidence>
<evidence type="ECO:0000256" key="1">
    <source>
        <dbReference type="SAM" id="Coils"/>
    </source>
</evidence>
<feature type="transmembrane region" description="Helical" evidence="2">
    <location>
        <begin position="13"/>
        <end position="31"/>
    </location>
</feature>
<keyword evidence="2" id="KW-0472">Membrane</keyword>
<reference evidence="3 4" key="1">
    <citation type="submission" date="2016-12" db="EMBL/GenBank/DDBJ databases">
        <title>Complete genome sequence of Microbacterium aurum KACC 15219.</title>
        <authorList>
            <person name="Jung Y."/>
            <person name="Shin J.-H."/>
            <person name="Lee Y.-J."/>
            <person name="Yi H."/>
            <person name="Bahn Y.-S."/>
            <person name="Kim J.F."/>
            <person name="Lee D.-W."/>
        </authorList>
    </citation>
    <scope>NUCLEOTIDE SEQUENCE [LARGE SCALE GENOMIC DNA]</scope>
    <source>
        <strain evidence="3 4">KACC 15219</strain>
    </source>
</reference>
<evidence type="ECO:0000313" key="3">
    <source>
        <dbReference type="EMBL" id="APZ34773.1"/>
    </source>
</evidence>
<feature type="coiled-coil region" evidence="1">
    <location>
        <begin position="47"/>
        <end position="82"/>
    </location>
</feature>
<sequence>MSAPPAIARDMEWIAPIVAVVAALIAGWQAWEARRSRLDARSSASEAQQHEERAAAASERIASAIEERNAVERAERERYKNRWTRVPEYVQSGRAWKFHLGGDGPVTDVSVKIDDKHTNERLSVTMPDTKNMRPGQSFRLDWWRSMASPPQITAELHWVRANGEPHHCAMTLD</sequence>
<keyword evidence="1" id="KW-0175">Coiled coil</keyword>
<evidence type="ECO:0000256" key="2">
    <source>
        <dbReference type="SAM" id="Phobius"/>
    </source>
</evidence>
<dbReference type="OrthoDB" id="5074192at2"/>
<proteinExistence type="predicted"/>
<organism evidence="3 4">
    <name type="scientific">Microbacterium aurum</name>
    <dbReference type="NCBI Taxonomy" id="36805"/>
    <lineage>
        <taxon>Bacteria</taxon>
        <taxon>Bacillati</taxon>
        <taxon>Actinomycetota</taxon>
        <taxon>Actinomycetes</taxon>
        <taxon>Micrococcales</taxon>
        <taxon>Microbacteriaceae</taxon>
        <taxon>Microbacterium</taxon>
    </lineage>
</organism>
<dbReference type="EMBL" id="CP018762">
    <property type="protein sequence ID" value="APZ34773.1"/>
    <property type="molecule type" value="Genomic_DNA"/>
</dbReference>
<keyword evidence="2" id="KW-0812">Transmembrane</keyword>
<dbReference type="RefSeq" id="WP_076691120.1">
    <property type="nucleotide sequence ID" value="NZ_CP018762.1"/>
</dbReference>
<keyword evidence="4" id="KW-1185">Reference proteome</keyword>
<accession>A0A1P8U9I6</accession>
<dbReference type="KEGG" id="maur:BOH66_11355"/>
<keyword evidence="2" id="KW-1133">Transmembrane helix</keyword>
<dbReference type="AlphaFoldDB" id="A0A1P8U9I6"/>
<gene>
    <name evidence="3" type="ORF">BOH66_11355</name>
</gene>
<protein>
    <submittedName>
        <fullName evidence="3">Uncharacterized protein</fullName>
    </submittedName>
</protein>
<name>A0A1P8U9I6_9MICO</name>